<accession>G0L323</accession>
<evidence type="ECO:0000313" key="1">
    <source>
        <dbReference type="EMBL" id="CAZ98340.1"/>
    </source>
</evidence>
<evidence type="ECO:0000313" key="2">
    <source>
        <dbReference type="Proteomes" id="UP000008898"/>
    </source>
</evidence>
<dbReference type="RefSeq" id="WP_013995528.1">
    <property type="nucleotide sequence ID" value="NC_015844.1"/>
</dbReference>
<reference evidence="1 2" key="2">
    <citation type="journal article" date="2012" name="Environ. Microbiol.">
        <title>Characterization of the first alginolytic operons in a marine bacterium: from their emergence in marine Flavobacteriia to their independent transfers to marine Proteobacteria and human gut Bacteroides.</title>
        <authorList>
            <person name="Thomas F."/>
            <person name="Barbeyron T."/>
            <person name="Tonon T."/>
            <person name="Genicot S."/>
            <person name="Czjzek M."/>
            <person name="Michel G."/>
        </authorList>
    </citation>
    <scope>NUCLEOTIDE SEQUENCE [LARGE SCALE GENOMIC DNA]</scope>
    <source>
        <strain evidence="2">DSM 12802 / CCUG 47099 / CIP 106680 / NCIMB 13871 / Dsij</strain>
    </source>
</reference>
<sequence>MEKNMFTPDPIRPMLQFKLSYALLGIWAQNGYNIYKKKQGLLYEAINGNLFKIFSGKMNPVPMLMKMTPIQVPLKTEPALAKLLGITENQCQALF</sequence>
<dbReference type="EMBL" id="FP476056">
    <property type="protein sequence ID" value="CAZ98340.1"/>
    <property type="molecule type" value="Genomic_DNA"/>
</dbReference>
<dbReference type="Proteomes" id="UP000008898">
    <property type="component" value="Chromosome"/>
</dbReference>
<dbReference type="AlphaFoldDB" id="G0L323"/>
<dbReference type="HOGENOM" id="CLU_2372090_0_0_10"/>
<proteinExistence type="predicted"/>
<dbReference type="KEGG" id="zga:ZOBELLIA_4205"/>
<gene>
    <name evidence="1" type="ordered locus">zobellia_4205</name>
</gene>
<keyword evidence="2" id="KW-1185">Reference proteome</keyword>
<name>G0L323_ZOBGA</name>
<reference evidence="2" key="1">
    <citation type="submission" date="2009-07" db="EMBL/GenBank/DDBJ databases">
        <title>Complete genome sequence of Zobellia galactanivorans Dsij.</title>
        <authorList>
            <consortium name="Genoscope - CEA"/>
        </authorList>
    </citation>
    <scope>NUCLEOTIDE SEQUENCE [LARGE SCALE GENOMIC DNA]</scope>
    <source>
        <strain evidence="2">DSM 12802 / CCUG 47099 / CIP 106680 / NCIMB 13871 / Dsij</strain>
    </source>
</reference>
<organism evidence="1 2">
    <name type="scientific">Zobellia galactanivorans (strain DSM 12802 / CCUG 47099 / CIP 106680 / NCIMB 13871 / Dsij)</name>
    <dbReference type="NCBI Taxonomy" id="63186"/>
    <lineage>
        <taxon>Bacteria</taxon>
        <taxon>Pseudomonadati</taxon>
        <taxon>Bacteroidota</taxon>
        <taxon>Flavobacteriia</taxon>
        <taxon>Flavobacteriales</taxon>
        <taxon>Flavobacteriaceae</taxon>
        <taxon>Zobellia</taxon>
    </lineage>
</organism>
<protein>
    <submittedName>
        <fullName evidence="1">Uncharacterized protein</fullName>
    </submittedName>
</protein>